<dbReference type="AlphaFoldDB" id="A0A6A6PH90"/>
<feature type="domain" description="SWIRM" evidence="2">
    <location>
        <begin position="310"/>
        <end position="381"/>
    </location>
</feature>
<dbReference type="InterPro" id="IPR036388">
    <property type="entry name" value="WH-like_DNA-bd_sf"/>
</dbReference>
<dbReference type="InterPro" id="IPR009057">
    <property type="entry name" value="Homeodomain-like_sf"/>
</dbReference>
<keyword evidence="4" id="KW-1185">Reference proteome</keyword>
<sequence>MAAQHTKHITALQSAGYLFTPPENTVDSFSHQELDDEELQKEVFEGWRTAVRQPAQLSPIVHTPPASPKTTTLPSITSAIGFTVSDSPLYPEQTPRARIDSQQPLFATEPSLSPSPKQAIVKPVASPTLATPAPVRQTLHYPHNLGVTTKEQAWQYYQDRMAELQKMRGPRLLPQPEKSPRWNLHKEDRRQLESLTRPAGVSKPRPAAARVPAKVKAPLAPSTLVKAAPSKRRTPKARTMHEFVDSAFPQRESTTKHKRAPPTKKVEGENVNWTDLPDYAPPVADLDTMPRSLKVTWHGHPLTPTDADVVHLHEQEVAVASTLRLSAAIYLTNKRKIFQARLQSLKDNKNFTKTAAQSACKIDVNKASQLWEAFDRVGWFNPEWFKQWL</sequence>
<dbReference type="SUPFAM" id="SSF46689">
    <property type="entry name" value="Homeodomain-like"/>
    <property type="match status" value="1"/>
</dbReference>
<reference evidence="3" key="1">
    <citation type="journal article" date="2020" name="Stud. Mycol.">
        <title>101 Dothideomycetes genomes: a test case for predicting lifestyles and emergence of pathogens.</title>
        <authorList>
            <person name="Haridas S."/>
            <person name="Albert R."/>
            <person name="Binder M."/>
            <person name="Bloem J."/>
            <person name="Labutti K."/>
            <person name="Salamov A."/>
            <person name="Andreopoulos B."/>
            <person name="Baker S."/>
            <person name="Barry K."/>
            <person name="Bills G."/>
            <person name="Bluhm B."/>
            <person name="Cannon C."/>
            <person name="Castanera R."/>
            <person name="Culley D."/>
            <person name="Daum C."/>
            <person name="Ezra D."/>
            <person name="Gonzalez J."/>
            <person name="Henrissat B."/>
            <person name="Kuo A."/>
            <person name="Liang C."/>
            <person name="Lipzen A."/>
            <person name="Lutzoni F."/>
            <person name="Magnuson J."/>
            <person name="Mondo S."/>
            <person name="Nolan M."/>
            <person name="Ohm R."/>
            <person name="Pangilinan J."/>
            <person name="Park H.-J."/>
            <person name="Ramirez L."/>
            <person name="Alfaro M."/>
            <person name="Sun H."/>
            <person name="Tritt A."/>
            <person name="Yoshinaga Y."/>
            <person name="Zwiers L.-H."/>
            <person name="Turgeon B."/>
            <person name="Goodwin S."/>
            <person name="Spatafora J."/>
            <person name="Crous P."/>
            <person name="Grigoriev I."/>
        </authorList>
    </citation>
    <scope>NUCLEOTIDE SEQUENCE</scope>
    <source>
        <strain evidence="3">CBS 113389</strain>
    </source>
</reference>
<dbReference type="InterPro" id="IPR007526">
    <property type="entry name" value="SWIRM"/>
</dbReference>
<dbReference type="GO" id="GO:0010468">
    <property type="term" value="P:regulation of gene expression"/>
    <property type="evidence" value="ECO:0007669"/>
    <property type="project" value="UniProtKB-ARBA"/>
</dbReference>
<dbReference type="Gene3D" id="1.10.10.10">
    <property type="entry name" value="Winged helix-like DNA-binding domain superfamily/Winged helix DNA-binding domain"/>
    <property type="match status" value="1"/>
</dbReference>
<evidence type="ECO:0000259" key="2">
    <source>
        <dbReference type="Pfam" id="PF04433"/>
    </source>
</evidence>
<accession>A0A6A6PH90</accession>
<feature type="compositionally biased region" description="Low complexity" evidence="1">
    <location>
        <begin position="203"/>
        <end position="213"/>
    </location>
</feature>
<dbReference type="GeneID" id="54476774"/>
<dbReference type="Pfam" id="PF04433">
    <property type="entry name" value="SWIRM"/>
    <property type="match status" value="1"/>
</dbReference>
<evidence type="ECO:0000313" key="3">
    <source>
        <dbReference type="EMBL" id="KAF2478637.1"/>
    </source>
</evidence>
<evidence type="ECO:0000313" key="4">
    <source>
        <dbReference type="Proteomes" id="UP000799767"/>
    </source>
</evidence>
<dbReference type="FunFam" id="1.10.10.10:FF:000087">
    <property type="entry name" value="Transcriptional adapter 2"/>
    <property type="match status" value="1"/>
</dbReference>
<feature type="region of interest" description="Disordered" evidence="1">
    <location>
        <begin position="250"/>
        <end position="269"/>
    </location>
</feature>
<dbReference type="OrthoDB" id="5598695at2759"/>
<gene>
    <name evidence="3" type="ORF">BDY17DRAFT_313924</name>
</gene>
<dbReference type="EMBL" id="MU001643">
    <property type="protein sequence ID" value="KAF2478637.1"/>
    <property type="molecule type" value="Genomic_DNA"/>
</dbReference>
<feature type="region of interest" description="Disordered" evidence="1">
    <location>
        <begin position="171"/>
        <end position="213"/>
    </location>
</feature>
<dbReference type="RefSeq" id="XP_033585207.1">
    <property type="nucleotide sequence ID" value="XM_033735772.1"/>
</dbReference>
<feature type="compositionally biased region" description="Basic and acidic residues" evidence="1">
    <location>
        <begin position="178"/>
        <end position="192"/>
    </location>
</feature>
<dbReference type="Proteomes" id="UP000799767">
    <property type="component" value="Unassembled WGS sequence"/>
</dbReference>
<protein>
    <recommendedName>
        <fullName evidence="2">SWIRM domain-containing protein</fullName>
    </recommendedName>
</protein>
<proteinExistence type="predicted"/>
<organism evidence="3 4">
    <name type="scientific">Neohortaea acidophila</name>
    <dbReference type="NCBI Taxonomy" id="245834"/>
    <lineage>
        <taxon>Eukaryota</taxon>
        <taxon>Fungi</taxon>
        <taxon>Dikarya</taxon>
        <taxon>Ascomycota</taxon>
        <taxon>Pezizomycotina</taxon>
        <taxon>Dothideomycetes</taxon>
        <taxon>Dothideomycetidae</taxon>
        <taxon>Mycosphaerellales</taxon>
        <taxon>Teratosphaeriaceae</taxon>
        <taxon>Neohortaea</taxon>
    </lineage>
</organism>
<evidence type="ECO:0000256" key="1">
    <source>
        <dbReference type="SAM" id="MobiDB-lite"/>
    </source>
</evidence>
<name>A0A6A6PH90_9PEZI</name>